<feature type="transmembrane region" description="Helical" evidence="1">
    <location>
        <begin position="73"/>
        <end position="92"/>
    </location>
</feature>
<dbReference type="RefSeq" id="WP_038988548.1">
    <property type="nucleotide sequence ID" value="NZ_JWJO01000142.1"/>
</dbReference>
<organism evidence="2 3">
    <name type="scientific">Myroides marinus</name>
    <dbReference type="NCBI Taxonomy" id="703342"/>
    <lineage>
        <taxon>Bacteria</taxon>
        <taxon>Pseudomonadati</taxon>
        <taxon>Bacteroidota</taxon>
        <taxon>Flavobacteriia</taxon>
        <taxon>Flavobacteriales</taxon>
        <taxon>Flavobacteriaceae</taxon>
        <taxon>Myroides</taxon>
    </lineage>
</organism>
<keyword evidence="1" id="KW-0812">Transmembrane</keyword>
<dbReference type="AlphaFoldDB" id="A0A163YIA3"/>
<evidence type="ECO:0000313" key="3">
    <source>
        <dbReference type="Proteomes" id="UP000076630"/>
    </source>
</evidence>
<accession>A0A163YIA3</accession>
<gene>
    <name evidence="2" type="ORF">AV926_11685</name>
</gene>
<feature type="transmembrane region" description="Helical" evidence="1">
    <location>
        <begin position="15"/>
        <end position="39"/>
    </location>
</feature>
<protein>
    <submittedName>
        <fullName evidence="2">Uncharacterized protein</fullName>
    </submittedName>
</protein>
<proteinExistence type="predicted"/>
<comment type="caution">
    <text evidence="2">The sequence shown here is derived from an EMBL/GenBank/DDBJ whole genome shotgun (WGS) entry which is preliminary data.</text>
</comment>
<evidence type="ECO:0000313" key="2">
    <source>
        <dbReference type="EMBL" id="KZE79476.1"/>
    </source>
</evidence>
<feature type="transmembrane region" description="Helical" evidence="1">
    <location>
        <begin position="46"/>
        <end position="67"/>
    </location>
</feature>
<dbReference type="OrthoDB" id="713022at2"/>
<dbReference type="Proteomes" id="UP000076630">
    <property type="component" value="Unassembled WGS sequence"/>
</dbReference>
<sequence>MGWFTNNSKQWELRVGWICFLAIAFPFVFPPIAMLYMGIRSKIRSLIYASMLWTSLYFIGYGSYFLFGNTTKVEISIFIILLSGALVVAFYLKEYLRRVHLGSIIKIKWNTSYDYIDFMRRKEISEVLSVSDFIHHLMQWQQQIKNDEVRGSIFTMIQLTKSMTVDNKHHMDLFIERHAYSIENMLQQYYQIELSKLNNEVIKSAEQKIRTTLLVAIKAFENELNKKVQYQHLAIEVESEVYIRDLKNKGLL</sequence>
<evidence type="ECO:0000256" key="1">
    <source>
        <dbReference type="SAM" id="Phobius"/>
    </source>
</evidence>
<keyword evidence="1" id="KW-1133">Transmembrane helix</keyword>
<keyword evidence="3" id="KW-1185">Reference proteome</keyword>
<name>A0A163YIA3_9FLAO</name>
<keyword evidence="1" id="KW-0472">Membrane</keyword>
<dbReference type="EMBL" id="LQNU01000060">
    <property type="protein sequence ID" value="KZE79476.1"/>
    <property type="molecule type" value="Genomic_DNA"/>
</dbReference>
<reference evidence="2 3" key="1">
    <citation type="submission" date="2016-01" db="EMBL/GenBank/DDBJ databases">
        <title>Whole genome sequencing of Myroides marinus L41.</title>
        <authorList>
            <person name="Hong K.W."/>
        </authorList>
    </citation>
    <scope>NUCLEOTIDE SEQUENCE [LARGE SCALE GENOMIC DNA]</scope>
    <source>
        <strain evidence="2 3">L41</strain>
    </source>
</reference>